<dbReference type="Gene3D" id="3.10.129.10">
    <property type="entry name" value="Hotdog Thioesterase"/>
    <property type="match status" value="2"/>
</dbReference>
<dbReference type="PANTHER" id="PTHR28152:SF1">
    <property type="entry name" value="HYDROXYACYL-THIOESTER DEHYDRATASE TYPE 2, MITOCHONDRIAL"/>
    <property type="match status" value="1"/>
</dbReference>
<dbReference type="EMBL" id="SOBH01000003">
    <property type="protein sequence ID" value="TDT73904.1"/>
    <property type="molecule type" value="Genomic_DNA"/>
</dbReference>
<dbReference type="InterPro" id="IPR029069">
    <property type="entry name" value="HotDog_dom_sf"/>
</dbReference>
<dbReference type="InterPro" id="IPR052741">
    <property type="entry name" value="Mitochondrial_HTD2"/>
</dbReference>
<gene>
    <name evidence="1" type="ORF">BDE40_2682</name>
</gene>
<comment type="caution">
    <text evidence="1">The sequence shown here is derived from an EMBL/GenBank/DDBJ whole genome shotgun (WGS) entry which is preliminary data.</text>
</comment>
<proteinExistence type="predicted"/>
<dbReference type="Proteomes" id="UP000294563">
    <property type="component" value="Unassembled WGS sequence"/>
</dbReference>
<dbReference type="PANTHER" id="PTHR28152">
    <property type="entry name" value="HYDROXYACYL-THIOESTER DEHYDRATASE TYPE 2, MITOCHONDRIAL"/>
    <property type="match status" value="1"/>
</dbReference>
<dbReference type="AlphaFoldDB" id="A0A4R7LF37"/>
<dbReference type="GO" id="GO:0019171">
    <property type="term" value="F:(3R)-hydroxyacyl-[acyl-carrier-protein] dehydratase activity"/>
    <property type="evidence" value="ECO:0007669"/>
    <property type="project" value="TreeGrafter"/>
</dbReference>
<keyword evidence="2" id="KW-1185">Reference proteome</keyword>
<name>A0A4R7LF37_9RHOB</name>
<evidence type="ECO:0000313" key="2">
    <source>
        <dbReference type="Proteomes" id="UP000294563"/>
    </source>
</evidence>
<organism evidence="1 2">
    <name type="scientific">Litoreibacter halocynthiae</name>
    <dbReference type="NCBI Taxonomy" id="1242689"/>
    <lineage>
        <taxon>Bacteria</taxon>
        <taxon>Pseudomonadati</taxon>
        <taxon>Pseudomonadota</taxon>
        <taxon>Alphaproteobacteria</taxon>
        <taxon>Rhodobacterales</taxon>
        <taxon>Roseobacteraceae</taxon>
        <taxon>Litoreibacter</taxon>
    </lineage>
</organism>
<reference evidence="1 2" key="1">
    <citation type="submission" date="2019-03" db="EMBL/GenBank/DDBJ databases">
        <title>Genomic Encyclopedia of Archaeal and Bacterial Type Strains, Phase II (KMG-II): from individual species to whole genera.</title>
        <authorList>
            <person name="Goeker M."/>
        </authorList>
    </citation>
    <scope>NUCLEOTIDE SEQUENCE [LARGE SCALE GENOMIC DNA]</scope>
    <source>
        <strain evidence="1 2">DSM 29467</strain>
    </source>
</reference>
<evidence type="ECO:0000313" key="1">
    <source>
        <dbReference type="EMBL" id="TDT73904.1"/>
    </source>
</evidence>
<accession>A0A4R7LF37</accession>
<sequence length="263" mass="28736">MAMTQDQDRSVCDDILDPARLSALAATLALSGEAIRPFWHQIYFWDAQPGGELGVDGHPKTGALIPDMGLPRRMWAGGRLRFHARPTLGQTARKSTTLLSANRKQGRTGALGLVTLHHEISQGGTLLVSEEQDLIYREADAKSGTPPQAATDETAARSHNFTTTELFRYSALTFNGHRIHYDRDYARNVEGYDGLVVHGPLLAQYLMIMAEGLLGDLATFDFRATAPLLDHQSVTFCAKPVDGGLTLWARAEDGRQCMTATAS</sequence>
<dbReference type="SUPFAM" id="SSF54637">
    <property type="entry name" value="Thioesterase/thiol ester dehydrase-isomerase"/>
    <property type="match status" value="2"/>
</dbReference>
<protein>
    <submittedName>
        <fullName evidence="1">3-methylfumaryl-CoA hydratase</fullName>
    </submittedName>
</protein>